<comment type="caution">
    <text evidence="1">The sequence shown here is derived from an EMBL/GenBank/DDBJ whole genome shotgun (WGS) entry which is preliminary data.</text>
</comment>
<protein>
    <submittedName>
        <fullName evidence="1">Uncharacterized protein</fullName>
    </submittedName>
</protein>
<gene>
    <name evidence="1" type="ORF">C9I49_15405</name>
</gene>
<proteinExistence type="predicted"/>
<reference evidence="1 2" key="1">
    <citation type="submission" date="2018-05" db="EMBL/GenBank/DDBJ databases">
        <title>Genome sequences of two Antarctic strains of Pseudomonas prosekii: insights into adaptation to extreme conditions.</title>
        <authorList>
            <person name="Snopkova K."/>
            <person name="Dufkova K."/>
            <person name="Cejkova D."/>
            <person name="Sedlacek I."/>
            <person name="Smajs D."/>
        </authorList>
    </citation>
    <scope>NUCLEOTIDE SEQUENCE [LARGE SCALE GENOMIC DNA]</scope>
    <source>
        <strain evidence="1 2">P2673</strain>
    </source>
</reference>
<sequence length="93" mass="10625">MQGETAALSIVFICPEFLIKAKATAKQSNRLPQMQQQAIGSITLKPARPYKWQGIGDLGFFLYTNTTAPFLIFLFKGPTKLFLHFFQERLKDR</sequence>
<dbReference type="AlphaFoldDB" id="A0A2U2D6T2"/>
<dbReference type="EMBL" id="QFAW01000019">
    <property type="protein sequence ID" value="PWE43691.1"/>
    <property type="molecule type" value="Genomic_DNA"/>
</dbReference>
<name>A0A2U2D6T2_9PSED</name>
<accession>A0A2U2D6T2</accession>
<evidence type="ECO:0000313" key="2">
    <source>
        <dbReference type="Proteomes" id="UP000245056"/>
    </source>
</evidence>
<evidence type="ECO:0000313" key="1">
    <source>
        <dbReference type="EMBL" id="PWE43691.1"/>
    </source>
</evidence>
<organism evidence="1 2">
    <name type="scientific">Pseudomonas prosekii</name>
    <dbReference type="NCBI Taxonomy" id="1148509"/>
    <lineage>
        <taxon>Bacteria</taxon>
        <taxon>Pseudomonadati</taxon>
        <taxon>Pseudomonadota</taxon>
        <taxon>Gammaproteobacteria</taxon>
        <taxon>Pseudomonadales</taxon>
        <taxon>Pseudomonadaceae</taxon>
        <taxon>Pseudomonas</taxon>
    </lineage>
</organism>
<dbReference type="Proteomes" id="UP000245056">
    <property type="component" value="Unassembled WGS sequence"/>
</dbReference>